<comment type="caution">
    <text evidence="1">The sequence shown here is derived from an EMBL/GenBank/DDBJ whole genome shotgun (WGS) entry which is preliminary data.</text>
</comment>
<keyword evidence="2" id="KW-1185">Reference proteome</keyword>
<dbReference type="AlphaFoldDB" id="A0ABC8KU12"/>
<proteinExistence type="predicted"/>
<evidence type="ECO:0000313" key="1">
    <source>
        <dbReference type="EMBL" id="CAH8361476.1"/>
    </source>
</evidence>
<gene>
    <name evidence="1" type="ORF">ERUC_LOCUS27232</name>
</gene>
<protein>
    <submittedName>
        <fullName evidence="1">Uncharacterized protein</fullName>
    </submittedName>
</protein>
<dbReference type="Proteomes" id="UP001642260">
    <property type="component" value="Unassembled WGS sequence"/>
</dbReference>
<reference evidence="1 2" key="1">
    <citation type="submission" date="2022-03" db="EMBL/GenBank/DDBJ databases">
        <authorList>
            <person name="Macdonald S."/>
            <person name="Ahmed S."/>
            <person name="Newling K."/>
        </authorList>
    </citation>
    <scope>NUCLEOTIDE SEQUENCE [LARGE SCALE GENOMIC DNA]</scope>
</reference>
<dbReference type="EMBL" id="CAKOAT010308488">
    <property type="protein sequence ID" value="CAH8361476.1"/>
    <property type="molecule type" value="Genomic_DNA"/>
</dbReference>
<evidence type="ECO:0000313" key="2">
    <source>
        <dbReference type="Proteomes" id="UP001642260"/>
    </source>
</evidence>
<name>A0ABC8KU12_ERUVS</name>
<organism evidence="1 2">
    <name type="scientific">Eruca vesicaria subsp. sativa</name>
    <name type="common">Garden rocket</name>
    <name type="synonym">Eruca sativa</name>
    <dbReference type="NCBI Taxonomy" id="29727"/>
    <lineage>
        <taxon>Eukaryota</taxon>
        <taxon>Viridiplantae</taxon>
        <taxon>Streptophyta</taxon>
        <taxon>Embryophyta</taxon>
        <taxon>Tracheophyta</taxon>
        <taxon>Spermatophyta</taxon>
        <taxon>Magnoliopsida</taxon>
        <taxon>eudicotyledons</taxon>
        <taxon>Gunneridae</taxon>
        <taxon>Pentapetalae</taxon>
        <taxon>rosids</taxon>
        <taxon>malvids</taxon>
        <taxon>Brassicales</taxon>
        <taxon>Brassicaceae</taxon>
        <taxon>Brassiceae</taxon>
        <taxon>Eruca</taxon>
    </lineage>
</organism>
<accession>A0ABC8KU12</accession>
<sequence>MVNAAEEANMQIVEGEEINEEEGVIEANNNLAVMNHHQARIRKKHLTEDELIERNQHVKMVNNLRITKNNIERKHLLSTYLKNKKWIERLTISIELNTNKKNKSRFKSFNVRKWERERKASKRIVQNIEGNNIPKKKQTCIQEADM</sequence>